<proteinExistence type="predicted"/>
<name>A0A2U1KD85_ARTAN</name>
<protein>
    <submittedName>
        <fullName evidence="3">Sucrose-phosphate synthase 2</fullName>
    </submittedName>
</protein>
<evidence type="ECO:0000256" key="1">
    <source>
        <dbReference type="ARBA" id="ARBA00022676"/>
    </source>
</evidence>
<dbReference type="EMBL" id="PKPP01021699">
    <property type="protein sequence ID" value="PWA34737.1"/>
    <property type="molecule type" value="Genomic_DNA"/>
</dbReference>
<dbReference type="OrthoDB" id="1723461at2759"/>
<keyword evidence="1" id="KW-0328">Glycosyltransferase</keyword>
<accession>A0A2U1KD85</accession>
<dbReference type="STRING" id="35608.A0A2U1KD85"/>
<reference evidence="3 4" key="1">
    <citation type="journal article" date="2018" name="Mol. Plant">
        <title>The genome of Artemisia annua provides insight into the evolution of Asteraceae family and artemisinin biosynthesis.</title>
        <authorList>
            <person name="Shen Q."/>
            <person name="Zhang L."/>
            <person name="Liao Z."/>
            <person name="Wang S."/>
            <person name="Yan T."/>
            <person name="Shi P."/>
            <person name="Liu M."/>
            <person name="Fu X."/>
            <person name="Pan Q."/>
            <person name="Wang Y."/>
            <person name="Lv Z."/>
            <person name="Lu X."/>
            <person name="Zhang F."/>
            <person name="Jiang W."/>
            <person name="Ma Y."/>
            <person name="Chen M."/>
            <person name="Hao X."/>
            <person name="Li L."/>
            <person name="Tang Y."/>
            <person name="Lv G."/>
            <person name="Zhou Y."/>
            <person name="Sun X."/>
            <person name="Brodelius P.E."/>
            <person name="Rose J.K.C."/>
            <person name="Tang K."/>
        </authorList>
    </citation>
    <scope>NUCLEOTIDE SEQUENCE [LARGE SCALE GENOMIC DNA]</scope>
    <source>
        <strain evidence="4">cv. Huhao1</strain>
        <tissue evidence="3">Leaf</tissue>
    </source>
</reference>
<dbReference type="Gene3D" id="3.40.50.2000">
    <property type="entry name" value="Glycogen Phosphorylase B"/>
    <property type="match status" value="1"/>
</dbReference>
<dbReference type="InterPro" id="IPR044161">
    <property type="entry name" value="SPS"/>
</dbReference>
<evidence type="ECO:0000313" key="4">
    <source>
        <dbReference type="Proteomes" id="UP000245207"/>
    </source>
</evidence>
<dbReference type="PANTHER" id="PTHR46039">
    <property type="entry name" value="SUCROSE-PHOSPHATE SYNTHASE 3-RELATED"/>
    <property type="match status" value="1"/>
</dbReference>
<organism evidence="3 4">
    <name type="scientific">Artemisia annua</name>
    <name type="common">Sweet wormwood</name>
    <dbReference type="NCBI Taxonomy" id="35608"/>
    <lineage>
        <taxon>Eukaryota</taxon>
        <taxon>Viridiplantae</taxon>
        <taxon>Streptophyta</taxon>
        <taxon>Embryophyta</taxon>
        <taxon>Tracheophyta</taxon>
        <taxon>Spermatophyta</taxon>
        <taxon>Magnoliopsida</taxon>
        <taxon>eudicotyledons</taxon>
        <taxon>Gunneridae</taxon>
        <taxon>Pentapetalae</taxon>
        <taxon>asterids</taxon>
        <taxon>campanulids</taxon>
        <taxon>Asterales</taxon>
        <taxon>Asteraceae</taxon>
        <taxon>Asteroideae</taxon>
        <taxon>Anthemideae</taxon>
        <taxon>Artemisiinae</taxon>
        <taxon>Artemisia</taxon>
    </lineage>
</organism>
<dbReference type="PANTHER" id="PTHR46039:SF5">
    <property type="entry name" value="SUCROSE-PHOSPHATE SYNTHASE 3-RELATED"/>
    <property type="match status" value="1"/>
</dbReference>
<comment type="caution">
    <text evidence="3">The sequence shown here is derived from an EMBL/GenBank/DDBJ whole genome shotgun (WGS) entry which is preliminary data.</text>
</comment>
<evidence type="ECO:0000313" key="3">
    <source>
        <dbReference type="EMBL" id="PWA34737.1"/>
    </source>
</evidence>
<dbReference type="Proteomes" id="UP000245207">
    <property type="component" value="Unassembled WGS sequence"/>
</dbReference>
<keyword evidence="2" id="KW-0808">Transferase</keyword>
<evidence type="ECO:0000256" key="2">
    <source>
        <dbReference type="ARBA" id="ARBA00022679"/>
    </source>
</evidence>
<gene>
    <name evidence="3" type="ORF">CTI12_AA616270</name>
</gene>
<dbReference type="GO" id="GO:0016757">
    <property type="term" value="F:glycosyltransferase activity"/>
    <property type="evidence" value="ECO:0007669"/>
    <property type="project" value="UniProtKB-KW"/>
</dbReference>
<dbReference type="AlphaFoldDB" id="A0A2U1KD85"/>
<keyword evidence="4" id="KW-1185">Reference proteome</keyword>
<sequence>MLAAGSDDPDDEVGESSGAYIIRIPFGLCGKYLRKELHSPHIQEFVDEALAHVLNISMVLGEQIGGGHPMRVATLALNFFHLPEQNHDLAIELLDGTLEL</sequence>